<evidence type="ECO:0000256" key="3">
    <source>
        <dbReference type="ARBA" id="ARBA00023027"/>
    </source>
</evidence>
<dbReference type="GO" id="GO:0051287">
    <property type="term" value="F:NAD binding"/>
    <property type="evidence" value="ECO:0007669"/>
    <property type="project" value="UniProtKB-UniRule"/>
</dbReference>
<dbReference type="Gene3D" id="1.10.1040.10">
    <property type="entry name" value="N-(1-d-carboxylethyl)-l-norvaline Dehydrogenase, domain 2"/>
    <property type="match status" value="1"/>
</dbReference>
<evidence type="ECO:0000313" key="12">
    <source>
        <dbReference type="EMBL" id="CAG8433420.1"/>
    </source>
</evidence>
<feature type="binding site" evidence="7">
    <location>
        <position position="271"/>
    </location>
    <ligand>
        <name>NAD(+)</name>
        <dbReference type="ChEBI" id="CHEBI:57540"/>
    </ligand>
</feature>
<evidence type="ECO:0000313" key="13">
    <source>
        <dbReference type="Proteomes" id="UP000789706"/>
    </source>
</evidence>
<dbReference type="Gene3D" id="3.40.50.720">
    <property type="entry name" value="NAD(P)-binding Rossmann-like Domain"/>
    <property type="match status" value="1"/>
</dbReference>
<dbReference type="PIRSF" id="PIRSF000114">
    <property type="entry name" value="Glycerol-3-P_dh"/>
    <property type="match status" value="1"/>
</dbReference>
<feature type="domain" description="Glycerol-3-phosphate dehydrogenase NAD-dependent N-terminal" evidence="10">
    <location>
        <begin position="11"/>
        <end position="172"/>
    </location>
</feature>
<evidence type="ECO:0000259" key="11">
    <source>
        <dbReference type="Pfam" id="PF07479"/>
    </source>
</evidence>
<feature type="binding site" evidence="7">
    <location>
        <position position="300"/>
    </location>
    <ligand>
        <name>NAD(+)</name>
        <dbReference type="ChEBI" id="CHEBI:57540"/>
    </ligand>
</feature>
<gene>
    <name evidence="12" type="ORF">DEBURN_LOCUS449</name>
</gene>
<dbReference type="GO" id="GO:0042803">
    <property type="term" value="F:protein homodimerization activity"/>
    <property type="evidence" value="ECO:0007669"/>
    <property type="project" value="InterPro"/>
</dbReference>
<reference evidence="12" key="1">
    <citation type="submission" date="2021-06" db="EMBL/GenBank/DDBJ databases">
        <authorList>
            <person name="Kallberg Y."/>
            <person name="Tangrot J."/>
            <person name="Rosling A."/>
        </authorList>
    </citation>
    <scope>NUCLEOTIDE SEQUENCE</scope>
    <source>
        <strain evidence="12">AZ414A</strain>
    </source>
</reference>
<feature type="binding site" evidence="7">
    <location>
        <begin position="16"/>
        <end position="21"/>
    </location>
    <ligand>
        <name>NAD(+)</name>
        <dbReference type="ChEBI" id="CHEBI:57540"/>
    </ligand>
</feature>
<comment type="similarity">
    <text evidence="1 8">Belongs to the NAD-dependent glycerol-3-phosphate dehydrogenase family.</text>
</comment>
<feature type="binding site" evidence="7">
    <location>
        <position position="47"/>
    </location>
    <ligand>
        <name>NAD(+)</name>
        <dbReference type="ChEBI" id="CHEBI:57540"/>
    </ligand>
</feature>
<dbReference type="SUPFAM" id="SSF48179">
    <property type="entry name" value="6-phosphogluconate dehydrogenase C-terminal domain-like"/>
    <property type="match status" value="1"/>
</dbReference>
<evidence type="ECO:0000256" key="6">
    <source>
        <dbReference type="PIRSR" id="PIRSR000114-2"/>
    </source>
</evidence>
<feature type="binding site" evidence="6">
    <location>
        <position position="123"/>
    </location>
    <ligand>
        <name>substrate</name>
    </ligand>
</feature>
<evidence type="ECO:0000259" key="10">
    <source>
        <dbReference type="Pfam" id="PF01210"/>
    </source>
</evidence>
<organism evidence="12 13">
    <name type="scientific">Diversispora eburnea</name>
    <dbReference type="NCBI Taxonomy" id="1213867"/>
    <lineage>
        <taxon>Eukaryota</taxon>
        <taxon>Fungi</taxon>
        <taxon>Fungi incertae sedis</taxon>
        <taxon>Mucoromycota</taxon>
        <taxon>Glomeromycotina</taxon>
        <taxon>Glomeromycetes</taxon>
        <taxon>Diversisporales</taxon>
        <taxon>Diversisporaceae</taxon>
        <taxon>Diversispora</taxon>
    </lineage>
</organism>
<name>A0A9N8V1H4_9GLOM</name>
<dbReference type="PROSITE" id="PS00957">
    <property type="entry name" value="NAD_G3PDH"/>
    <property type="match status" value="1"/>
</dbReference>
<evidence type="ECO:0000256" key="4">
    <source>
        <dbReference type="ARBA" id="ARBA00048683"/>
    </source>
</evidence>
<dbReference type="InterPro" id="IPR011128">
    <property type="entry name" value="G3P_DH_NAD-dep_N"/>
</dbReference>
<keyword evidence="13" id="KW-1185">Reference proteome</keyword>
<dbReference type="AlphaFoldDB" id="A0A9N8V1H4"/>
<evidence type="ECO:0000256" key="8">
    <source>
        <dbReference type="RuleBase" id="RU000437"/>
    </source>
</evidence>
<dbReference type="GO" id="GO:0005975">
    <property type="term" value="P:carbohydrate metabolic process"/>
    <property type="evidence" value="ECO:0007669"/>
    <property type="project" value="InterPro"/>
</dbReference>
<dbReference type="Pfam" id="PF01210">
    <property type="entry name" value="NAD_Gly3P_dh_N"/>
    <property type="match status" value="1"/>
</dbReference>
<dbReference type="GO" id="GO:0046168">
    <property type="term" value="P:glycerol-3-phosphate catabolic process"/>
    <property type="evidence" value="ECO:0007669"/>
    <property type="project" value="UniProtKB-UniRule"/>
</dbReference>
<dbReference type="InterPro" id="IPR008927">
    <property type="entry name" value="6-PGluconate_DH-like_C_sf"/>
</dbReference>
<dbReference type="OrthoDB" id="10263760at2759"/>
<dbReference type="SUPFAM" id="SSF51735">
    <property type="entry name" value="NAD(P)-binding Rossmann-fold domains"/>
    <property type="match status" value="1"/>
</dbReference>
<dbReference type="PRINTS" id="PR00077">
    <property type="entry name" value="GPDHDRGNASE"/>
</dbReference>
<dbReference type="Proteomes" id="UP000789706">
    <property type="component" value="Unassembled WGS sequence"/>
</dbReference>
<feature type="active site" description="Proton acceptor" evidence="5">
    <location>
        <position position="207"/>
    </location>
</feature>
<dbReference type="PANTHER" id="PTHR11728">
    <property type="entry name" value="GLYCEROL-3-PHOSPHATE DEHYDROGENASE"/>
    <property type="match status" value="1"/>
</dbReference>
<feature type="binding site" evidence="7">
    <location>
        <position position="156"/>
    </location>
    <ligand>
        <name>NAD(+)</name>
        <dbReference type="ChEBI" id="CHEBI:57540"/>
    </ligand>
</feature>
<dbReference type="EMBL" id="CAJVPK010000015">
    <property type="protein sequence ID" value="CAG8433420.1"/>
    <property type="molecule type" value="Genomic_DNA"/>
</dbReference>
<dbReference type="GO" id="GO:0005829">
    <property type="term" value="C:cytosol"/>
    <property type="evidence" value="ECO:0007669"/>
    <property type="project" value="TreeGrafter"/>
</dbReference>
<proteinExistence type="inferred from homology"/>
<keyword evidence="2 8" id="KW-0560">Oxidoreductase</keyword>
<keyword evidence="3 7" id="KW-0520">NAD</keyword>
<dbReference type="InterPro" id="IPR006109">
    <property type="entry name" value="G3P_DH_NAD-dep_C"/>
</dbReference>
<evidence type="ECO:0000256" key="9">
    <source>
        <dbReference type="RuleBase" id="RU361243"/>
    </source>
</evidence>
<evidence type="ECO:0000256" key="1">
    <source>
        <dbReference type="ARBA" id="ARBA00011009"/>
    </source>
</evidence>
<dbReference type="InterPro" id="IPR006168">
    <property type="entry name" value="G3P_DH_NAD-dep"/>
</dbReference>
<dbReference type="GO" id="GO:0005634">
    <property type="term" value="C:nucleus"/>
    <property type="evidence" value="ECO:0007669"/>
    <property type="project" value="TreeGrafter"/>
</dbReference>
<evidence type="ECO:0000256" key="2">
    <source>
        <dbReference type="ARBA" id="ARBA00023002"/>
    </source>
</evidence>
<evidence type="ECO:0000256" key="7">
    <source>
        <dbReference type="PIRSR" id="PIRSR000114-3"/>
    </source>
</evidence>
<protein>
    <recommendedName>
        <fullName evidence="9">Glycerol-3-phosphate dehydrogenase [NAD(+)]</fullName>
        <ecNumber evidence="9">1.1.1.8</ecNumber>
    </recommendedName>
</protein>
<dbReference type="PANTHER" id="PTHR11728:SF8">
    <property type="entry name" value="GLYCEROL-3-PHOSPHATE DEHYDROGENASE [NAD(+)]-RELATED"/>
    <property type="match status" value="1"/>
</dbReference>
<sequence length="346" mass="38373">MAREDAVQKEKVAIIGSGNWGTAAARIISGNVTRHPNFHSEVKMWVFEEIIEDRALTEIINEQHENIKYLPGFKIPENVIADPDLLNTVRDATILVFVIPHQVLCDQLKGNIHPKAIGISLIKGCDTDETGIRPISLILKEALRIHICTLSGANIANEIAEGKFTETTIGYKIREEGELFKKLFETSYYRVGIINDVIGVEMCGALKNVIAIGAGIIDGLKMGNNTKAAIIRIGLLEMKKFIKMFYKNIKDETFFESCGMADVITSSYGGRNRKVAEAYVTTGKSFEQLEKELLGGQKLQGTLTAKEVCAMISRKGLENEFKLFIAIYRIAFEGLAPNKIFDAIVD</sequence>
<dbReference type="InterPro" id="IPR013328">
    <property type="entry name" value="6PGD_dom2"/>
</dbReference>
<dbReference type="InterPro" id="IPR017751">
    <property type="entry name" value="G3P_DH_NAD-dep_euk"/>
</dbReference>
<feature type="binding site" evidence="7">
    <location>
        <position position="298"/>
    </location>
    <ligand>
        <name>NAD(+)</name>
        <dbReference type="ChEBI" id="CHEBI:57540"/>
    </ligand>
</feature>
<feature type="domain" description="Glycerol-3-phosphate dehydrogenase NAD-dependent C-terminal" evidence="11">
    <location>
        <begin position="196"/>
        <end position="341"/>
    </location>
</feature>
<feature type="binding site" evidence="6">
    <location>
        <begin position="271"/>
        <end position="272"/>
    </location>
    <ligand>
        <name>substrate</name>
    </ligand>
</feature>
<comment type="caution">
    <text evidence="12">The sequence shown here is derived from an EMBL/GenBank/DDBJ whole genome shotgun (WGS) entry which is preliminary data.</text>
</comment>
<dbReference type="FunFam" id="1.10.1040.10:FF:000004">
    <property type="entry name" value="Glycerol-3-phosphate dehydrogenase [NAD(+)]"/>
    <property type="match status" value="1"/>
</dbReference>
<dbReference type="EC" id="1.1.1.8" evidence="9"/>
<evidence type="ECO:0000256" key="5">
    <source>
        <dbReference type="PIRSR" id="PIRSR000114-1"/>
    </source>
</evidence>
<comment type="catalytic activity">
    <reaction evidence="4 9">
        <text>sn-glycerol 3-phosphate + NAD(+) = dihydroxyacetone phosphate + NADH + H(+)</text>
        <dbReference type="Rhea" id="RHEA:11092"/>
        <dbReference type="ChEBI" id="CHEBI:15378"/>
        <dbReference type="ChEBI" id="CHEBI:57540"/>
        <dbReference type="ChEBI" id="CHEBI:57597"/>
        <dbReference type="ChEBI" id="CHEBI:57642"/>
        <dbReference type="ChEBI" id="CHEBI:57945"/>
        <dbReference type="EC" id="1.1.1.8"/>
    </reaction>
</comment>
<dbReference type="Pfam" id="PF07479">
    <property type="entry name" value="NAD_Gly3P_dh_C"/>
    <property type="match status" value="1"/>
</dbReference>
<dbReference type="InterPro" id="IPR036291">
    <property type="entry name" value="NAD(P)-bd_dom_sf"/>
</dbReference>
<dbReference type="GO" id="GO:0141152">
    <property type="term" value="F:glycerol-3-phosphate dehydrogenase (NAD+) activity"/>
    <property type="evidence" value="ECO:0007669"/>
    <property type="project" value="UniProtKB-UniRule"/>
</dbReference>
<dbReference type="NCBIfam" id="TIGR03376">
    <property type="entry name" value="glycerol3P_DH"/>
    <property type="match status" value="1"/>
</dbReference>
<accession>A0A9N8V1H4</accession>